<reference evidence="2 3" key="1">
    <citation type="journal article" date="2016" name="Proc. Natl. Acad. Sci. U.S.A.">
        <title>Lipid metabolic changes in an early divergent fungus govern the establishment of a mutualistic symbiosis with endobacteria.</title>
        <authorList>
            <person name="Lastovetsky O.A."/>
            <person name="Gaspar M.L."/>
            <person name="Mondo S.J."/>
            <person name="LaButti K.M."/>
            <person name="Sandor L."/>
            <person name="Grigoriev I.V."/>
            <person name="Henry S.A."/>
            <person name="Pawlowska T.E."/>
        </authorList>
    </citation>
    <scope>NUCLEOTIDE SEQUENCE [LARGE SCALE GENOMIC DNA]</scope>
    <source>
        <strain evidence="2 3">ATCC 52813</strain>
    </source>
</reference>
<feature type="chain" id="PRO_5013888800" evidence="1">
    <location>
        <begin position="16"/>
        <end position="259"/>
    </location>
</feature>
<dbReference type="AlphaFoldDB" id="A0A2G4ST31"/>
<evidence type="ECO:0000256" key="1">
    <source>
        <dbReference type="SAM" id="SignalP"/>
    </source>
</evidence>
<organism evidence="2 3">
    <name type="scientific">Rhizopus microsporus ATCC 52813</name>
    <dbReference type="NCBI Taxonomy" id="1340429"/>
    <lineage>
        <taxon>Eukaryota</taxon>
        <taxon>Fungi</taxon>
        <taxon>Fungi incertae sedis</taxon>
        <taxon>Mucoromycota</taxon>
        <taxon>Mucoromycotina</taxon>
        <taxon>Mucoromycetes</taxon>
        <taxon>Mucorales</taxon>
        <taxon>Mucorineae</taxon>
        <taxon>Rhizopodaceae</taxon>
        <taxon>Rhizopus</taxon>
    </lineage>
</organism>
<gene>
    <name evidence="2" type="ORF">RHIMIDRAFT_314047</name>
</gene>
<name>A0A2G4ST31_RHIZD</name>
<keyword evidence="1" id="KW-0732">Signal</keyword>
<sequence length="259" mass="28942">MYEFTLFILITIVYLNTNYDIKSHGDYDRVRNSVYNMLREYKAARLTIPTMKHDCAFDNVPEAEAVRDEPSSLASAARKNKDRVIQDRKRVGGKCDIIIRSVVCNHSTSKEYGAGETGSIVDLDGTKMLKESGIKLPKVMRDTFNSLQSRIDYAKLGDLLIVGYLHYGLSCSLLLMDSPACSYVTRLSKCPTANQGGTTYALETSKDVCGFDAAFLPALVMAWKAKEAVKAMVELLAHHMGNDRQDSSWLEQGFEQKNV</sequence>
<dbReference type="GeneID" id="35445898"/>
<dbReference type="Proteomes" id="UP000242254">
    <property type="component" value="Unassembled WGS sequence"/>
</dbReference>
<dbReference type="EMBL" id="KZ303851">
    <property type="protein sequence ID" value="PHZ11911.1"/>
    <property type="molecule type" value="Genomic_DNA"/>
</dbReference>
<keyword evidence="3" id="KW-1185">Reference proteome</keyword>
<proteinExistence type="predicted"/>
<feature type="signal peptide" evidence="1">
    <location>
        <begin position="1"/>
        <end position="15"/>
    </location>
</feature>
<evidence type="ECO:0000313" key="3">
    <source>
        <dbReference type="Proteomes" id="UP000242254"/>
    </source>
</evidence>
<protein>
    <submittedName>
        <fullName evidence="2">Uncharacterized protein</fullName>
    </submittedName>
</protein>
<evidence type="ECO:0000313" key="2">
    <source>
        <dbReference type="EMBL" id="PHZ11911.1"/>
    </source>
</evidence>
<dbReference type="RefSeq" id="XP_023465619.1">
    <property type="nucleotide sequence ID" value="XM_023614909.1"/>
</dbReference>
<accession>A0A2G4ST31</accession>